<dbReference type="AlphaFoldDB" id="A0AAP2HQ01"/>
<evidence type="ECO:0000313" key="3">
    <source>
        <dbReference type="EMBL" id="MBU9360458.1"/>
    </source>
</evidence>
<organism evidence="3 4">
    <name type="scientific">Burkholderia multivorans</name>
    <dbReference type="NCBI Taxonomy" id="87883"/>
    <lineage>
        <taxon>Bacteria</taxon>
        <taxon>Pseudomonadati</taxon>
        <taxon>Pseudomonadota</taxon>
        <taxon>Betaproteobacteria</taxon>
        <taxon>Burkholderiales</taxon>
        <taxon>Burkholderiaceae</taxon>
        <taxon>Burkholderia</taxon>
        <taxon>Burkholderia cepacia complex</taxon>
    </lineage>
</organism>
<gene>
    <name evidence="3" type="ORF">KTE52_29450</name>
</gene>
<dbReference type="GO" id="GO:0003677">
    <property type="term" value="F:DNA binding"/>
    <property type="evidence" value="ECO:0007669"/>
    <property type="project" value="UniProtKB-KW"/>
</dbReference>
<accession>A0AAP2HQ01</accession>
<protein>
    <submittedName>
        <fullName evidence="3">TetR/AcrR family transcriptional regulator</fullName>
    </submittedName>
</protein>
<name>A0AAP2HQ01_9BURK</name>
<dbReference type="InterPro" id="IPR001647">
    <property type="entry name" value="HTH_TetR"/>
</dbReference>
<evidence type="ECO:0000256" key="1">
    <source>
        <dbReference type="ARBA" id="ARBA00023125"/>
    </source>
</evidence>
<dbReference type="Proteomes" id="UP001196915">
    <property type="component" value="Unassembled WGS sequence"/>
</dbReference>
<sequence length="229" mass="25650">MLEDRQDAKGRLIQAAMHFFAERGIAGVAMHEISAAAGNRNKSAITYHFDGRDGLIQAIQNEFAAFLKPRFDRELGRLERTRKDRLSLYEVGLAINAPFFALYASSGGDIALKTMACLNHERELGSGLYHDTLIASFNRVEDLILAKIPGKSRGQLKFHLAHYLIATVNGLALTDRWTGENFREDPDLLLELMLSYNDYVVGGLASTETQRPVIDYAYWRDAIAQLVTD</sequence>
<reference evidence="3" key="1">
    <citation type="submission" date="2021-06" db="EMBL/GenBank/DDBJ databases">
        <title>A collection of bacterial strains from the Burkholderia cepacia Research Laboratory and Repository.</title>
        <authorList>
            <person name="Lipuma J."/>
            <person name="Spilker T."/>
        </authorList>
    </citation>
    <scope>NUCLEOTIDE SEQUENCE</scope>
    <source>
        <strain evidence="3">AU37435</strain>
    </source>
</reference>
<evidence type="ECO:0000259" key="2">
    <source>
        <dbReference type="Pfam" id="PF00440"/>
    </source>
</evidence>
<dbReference type="EMBL" id="JAHPMX010000029">
    <property type="protein sequence ID" value="MBU9360458.1"/>
    <property type="molecule type" value="Genomic_DNA"/>
</dbReference>
<dbReference type="RefSeq" id="WP_217084990.1">
    <property type="nucleotide sequence ID" value="NZ_JAHPMX010000029.1"/>
</dbReference>
<dbReference type="Pfam" id="PF00440">
    <property type="entry name" value="TetR_N"/>
    <property type="match status" value="1"/>
</dbReference>
<comment type="caution">
    <text evidence="3">The sequence shown here is derived from an EMBL/GenBank/DDBJ whole genome shotgun (WGS) entry which is preliminary data.</text>
</comment>
<proteinExistence type="predicted"/>
<evidence type="ECO:0000313" key="4">
    <source>
        <dbReference type="Proteomes" id="UP001196915"/>
    </source>
</evidence>
<feature type="domain" description="HTH tetR-type" evidence="2">
    <location>
        <begin position="12"/>
        <end position="59"/>
    </location>
</feature>
<keyword evidence="1" id="KW-0238">DNA-binding</keyword>